<feature type="domain" description="VWFA" evidence="2">
    <location>
        <begin position="102"/>
        <end position="300"/>
    </location>
</feature>
<feature type="transmembrane region" description="Helical" evidence="1">
    <location>
        <begin position="319"/>
        <end position="336"/>
    </location>
</feature>
<proteinExistence type="predicted"/>
<dbReference type="Proteomes" id="UP000610558">
    <property type="component" value="Unassembled WGS sequence"/>
</dbReference>
<dbReference type="SUPFAM" id="SSF53300">
    <property type="entry name" value="vWA-like"/>
    <property type="match status" value="1"/>
</dbReference>
<evidence type="ECO:0000256" key="1">
    <source>
        <dbReference type="SAM" id="Phobius"/>
    </source>
</evidence>
<dbReference type="PANTHER" id="PTHR22550:SF18">
    <property type="entry name" value="VWFA DOMAIN-CONTAINING PROTEIN"/>
    <property type="match status" value="1"/>
</dbReference>
<dbReference type="EMBL" id="JACXLD010000001">
    <property type="protein sequence ID" value="MBD2858038.1"/>
    <property type="molecule type" value="Genomic_DNA"/>
</dbReference>
<dbReference type="Gene3D" id="3.40.50.410">
    <property type="entry name" value="von Willebrand factor, type A domain"/>
    <property type="match status" value="1"/>
</dbReference>
<evidence type="ECO:0000259" key="2">
    <source>
        <dbReference type="PROSITE" id="PS50234"/>
    </source>
</evidence>
<evidence type="ECO:0000313" key="3">
    <source>
        <dbReference type="EMBL" id="MBD2858038.1"/>
    </source>
</evidence>
<evidence type="ECO:0000313" key="4">
    <source>
        <dbReference type="Proteomes" id="UP000610558"/>
    </source>
</evidence>
<comment type="caution">
    <text evidence="3">The sequence shown here is derived from an EMBL/GenBank/DDBJ whole genome shotgun (WGS) entry which is preliminary data.</text>
</comment>
<keyword evidence="4" id="KW-1185">Reference proteome</keyword>
<name>A0A927C0Q1_9GAMM</name>
<keyword evidence="1" id="KW-0472">Membrane</keyword>
<dbReference type="PANTHER" id="PTHR22550">
    <property type="entry name" value="SPORE GERMINATION PROTEIN"/>
    <property type="match status" value="1"/>
</dbReference>
<dbReference type="SMART" id="SM00327">
    <property type="entry name" value="VWA"/>
    <property type="match status" value="1"/>
</dbReference>
<dbReference type="InterPro" id="IPR036465">
    <property type="entry name" value="vWFA_dom_sf"/>
</dbReference>
<sequence length="355" mass="39170">MNSVISQLYGLEFHWPWLFILLPLPLALRLLSKAKENQNQISDALRVPFYAELQSFSGQAEQQIRSSRGLLAFTLIWLCLIAAAARPVSIGEAQPISASGRDLMLAVDISGSMGQEDMLIQGQAMPRITVVKAVVNAFVEQRKGDKLGLILFGSQAYIQSPLSFDTDTLNTLMREAQVGFAGKQTAIGDAIGFAIKRLRQRPENDRVLILLTDGADTASTLPPLQAANMAAREKIKIYTIGIGASEMEVSGLFGSRFGARKINPSADLDEKTLREIAHQTGGEYYRAHNPQELQSAYQAISALEPVEQEQEMFRPQHSLTHWPLLLALISFAIFVIQRSDIIRTRFTASGENQDA</sequence>
<gene>
    <name evidence="3" type="ORF">IB286_03390</name>
</gene>
<dbReference type="InterPro" id="IPR002035">
    <property type="entry name" value="VWF_A"/>
</dbReference>
<accession>A0A927C0Q1</accession>
<dbReference type="InterPro" id="IPR050768">
    <property type="entry name" value="UPF0353/GerABKA_families"/>
</dbReference>
<reference evidence="3" key="1">
    <citation type="submission" date="2020-09" db="EMBL/GenBank/DDBJ databases">
        <authorList>
            <person name="Yoon J.-W."/>
        </authorList>
    </citation>
    <scope>NUCLEOTIDE SEQUENCE</scope>
    <source>
        <strain evidence="3">KMU-158</strain>
    </source>
</reference>
<dbReference type="Pfam" id="PF00092">
    <property type="entry name" value="VWA"/>
    <property type="match status" value="1"/>
</dbReference>
<keyword evidence="1" id="KW-0812">Transmembrane</keyword>
<dbReference type="AlphaFoldDB" id="A0A927C0Q1"/>
<protein>
    <submittedName>
        <fullName evidence="3">VWA domain-containing protein</fullName>
    </submittedName>
</protein>
<dbReference type="PROSITE" id="PS50234">
    <property type="entry name" value="VWFA"/>
    <property type="match status" value="1"/>
</dbReference>
<feature type="transmembrane region" description="Helical" evidence="1">
    <location>
        <begin position="69"/>
        <end position="88"/>
    </location>
</feature>
<feature type="transmembrane region" description="Helical" evidence="1">
    <location>
        <begin position="13"/>
        <end position="31"/>
    </location>
</feature>
<keyword evidence="1" id="KW-1133">Transmembrane helix</keyword>
<organism evidence="3 4">
    <name type="scientific">Spongiibacter pelagi</name>
    <dbReference type="NCBI Taxonomy" id="2760804"/>
    <lineage>
        <taxon>Bacteria</taxon>
        <taxon>Pseudomonadati</taxon>
        <taxon>Pseudomonadota</taxon>
        <taxon>Gammaproteobacteria</taxon>
        <taxon>Cellvibrionales</taxon>
        <taxon>Spongiibacteraceae</taxon>
        <taxon>Spongiibacter</taxon>
    </lineage>
</organism>